<evidence type="ECO:0000313" key="3">
    <source>
        <dbReference type="Proteomes" id="UP000245910"/>
    </source>
</evidence>
<dbReference type="AlphaFoldDB" id="A0A2L2TEH1"/>
<reference evidence="3" key="1">
    <citation type="submission" date="2014-10" db="EMBL/GenBank/DDBJ databases">
        <authorList>
            <person name="King R."/>
        </authorList>
    </citation>
    <scope>NUCLEOTIDE SEQUENCE [LARGE SCALE GENOMIC DNA]</scope>
    <source>
        <strain evidence="3">A3/5</strain>
    </source>
</reference>
<evidence type="ECO:0000256" key="1">
    <source>
        <dbReference type="SAM" id="MobiDB-lite"/>
    </source>
</evidence>
<name>A0A2L2TEH1_9HYPO</name>
<accession>A0A2L2TEH1</accession>
<dbReference type="EMBL" id="LN649232">
    <property type="protein sequence ID" value="CEI39952.1"/>
    <property type="molecule type" value="Genomic_DNA"/>
</dbReference>
<organism evidence="2 3">
    <name type="scientific">Fusarium venenatum</name>
    <dbReference type="NCBI Taxonomy" id="56646"/>
    <lineage>
        <taxon>Eukaryota</taxon>
        <taxon>Fungi</taxon>
        <taxon>Dikarya</taxon>
        <taxon>Ascomycota</taxon>
        <taxon>Pezizomycotina</taxon>
        <taxon>Sordariomycetes</taxon>
        <taxon>Hypocreomycetidae</taxon>
        <taxon>Hypocreales</taxon>
        <taxon>Nectriaceae</taxon>
        <taxon>Fusarium</taxon>
    </lineage>
</organism>
<protein>
    <submittedName>
        <fullName evidence="2">Uncharacterized protein</fullName>
    </submittedName>
</protein>
<feature type="region of interest" description="Disordered" evidence="1">
    <location>
        <begin position="37"/>
        <end position="56"/>
    </location>
</feature>
<evidence type="ECO:0000313" key="2">
    <source>
        <dbReference type="EMBL" id="CEI39952.1"/>
    </source>
</evidence>
<proteinExistence type="predicted"/>
<dbReference type="Proteomes" id="UP000245910">
    <property type="component" value="Chromosome IIII"/>
</dbReference>
<keyword evidence="3" id="KW-1185">Reference proteome</keyword>
<sequence>MRTQGIDAIEARMGWLQIDDKFQTPGIFDVEMTHLPNDQSHTIPQESTSSEMSNLKPSDATKVLSLTSFFLIWQRGHRVFATGMVPVYGEIDKLRLSLGP</sequence>